<gene>
    <name evidence="1" type="ORF">AYP45_10790</name>
</gene>
<evidence type="ECO:0008006" key="3">
    <source>
        <dbReference type="Google" id="ProtNLM"/>
    </source>
</evidence>
<dbReference type="InterPro" id="IPR011335">
    <property type="entry name" value="Restrct_endonuc-II-like"/>
</dbReference>
<sequence length="194" mass="21986">TGADFYTSVTKKPENTGAVNGINAFGHYNFFLFDKAKNLRFFALENFFSLDKSLLMGDPFVSDFQGIKEGLEKLVDSAVKWAITLERETVLKEQAIPFETLQNQDAECIKGEVVKMFSGFIGSEAYKELQAAQILGREVPILLNWDGQIMRGMMDILYKIGDHLIIADYKTDHITMNDLPSRAEKYCYQKKGLC</sequence>
<protein>
    <recommendedName>
        <fullName evidence="3">PD-(D/E)XK endonuclease-like domain-containing protein</fullName>
    </recommendedName>
</protein>
<dbReference type="InterPro" id="IPR011604">
    <property type="entry name" value="PDDEXK-like_dom_sf"/>
</dbReference>
<evidence type="ECO:0000313" key="2">
    <source>
        <dbReference type="Proteomes" id="UP000189681"/>
    </source>
</evidence>
<dbReference type="Proteomes" id="UP000189681">
    <property type="component" value="Unassembled WGS sequence"/>
</dbReference>
<name>A0A1V4ASL7_9BACT</name>
<feature type="non-terminal residue" evidence="1">
    <location>
        <position position="1"/>
    </location>
</feature>
<organism evidence="1 2">
    <name type="scientific">Candidatus Brocadia carolinensis</name>
    <dbReference type="NCBI Taxonomy" id="1004156"/>
    <lineage>
        <taxon>Bacteria</taxon>
        <taxon>Pseudomonadati</taxon>
        <taxon>Planctomycetota</taxon>
        <taxon>Candidatus Brocadiia</taxon>
        <taxon>Candidatus Brocadiales</taxon>
        <taxon>Candidatus Brocadiaceae</taxon>
        <taxon>Candidatus Brocadia</taxon>
    </lineage>
</organism>
<reference evidence="1 2" key="1">
    <citation type="journal article" date="2017" name="Water Res.">
        <title>Discovery and metagenomic analysis of an anammox bacterial enrichment related to Candidatus "Brocadia caroliniensis" in a full-scale glycerol-fed nitritation-denitritation separate centrate treatment process.</title>
        <authorList>
            <person name="Park H."/>
            <person name="Brotto A.C."/>
            <person name="van Loosdrecht M.C."/>
            <person name="Chandran K."/>
        </authorList>
    </citation>
    <scope>NUCLEOTIDE SEQUENCE [LARGE SCALE GENOMIC DNA]</scope>
    <source>
        <strain evidence="1">26THWARD</strain>
    </source>
</reference>
<evidence type="ECO:0000313" key="1">
    <source>
        <dbReference type="EMBL" id="OOP56134.1"/>
    </source>
</evidence>
<dbReference type="EMBL" id="AYTS01000097">
    <property type="protein sequence ID" value="OOP56134.1"/>
    <property type="molecule type" value="Genomic_DNA"/>
</dbReference>
<proteinExistence type="predicted"/>
<dbReference type="AlphaFoldDB" id="A0A1V4ASL7"/>
<dbReference type="STRING" id="1004156.AYP45_10790"/>
<comment type="caution">
    <text evidence="1">The sequence shown here is derived from an EMBL/GenBank/DDBJ whole genome shotgun (WGS) entry which is preliminary data.</text>
</comment>
<dbReference type="SUPFAM" id="SSF52980">
    <property type="entry name" value="Restriction endonuclease-like"/>
    <property type="match status" value="1"/>
</dbReference>
<accession>A0A1V4ASL7</accession>
<dbReference type="Gene3D" id="3.90.320.10">
    <property type="match status" value="1"/>
</dbReference>